<dbReference type="AlphaFoldDB" id="A0A151TGY3"/>
<dbReference type="GO" id="GO:0015297">
    <property type="term" value="F:antiporter activity"/>
    <property type="evidence" value="ECO:0007669"/>
    <property type="project" value="InterPro"/>
</dbReference>
<feature type="transmembrane region" description="Helical" evidence="6">
    <location>
        <begin position="445"/>
        <end position="467"/>
    </location>
</feature>
<dbReference type="GO" id="GO:0016020">
    <property type="term" value="C:membrane"/>
    <property type="evidence" value="ECO:0007669"/>
    <property type="project" value="UniProtKB-SubCell"/>
</dbReference>
<dbReference type="CDD" id="cd13132">
    <property type="entry name" value="MATE_eukaryotic"/>
    <property type="match status" value="1"/>
</dbReference>
<feature type="transmembrane region" description="Helical" evidence="6">
    <location>
        <begin position="219"/>
        <end position="243"/>
    </location>
</feature>
<keyword evidence="5 6" id="KW-0472">Membrane</keyword>
<name>A0A151TGY3_CAJCA</name>
<dbReference type="OMA" id="MAMFVCE"/>
<comment type="similarity">
    <text evidence="2 6">Belongs to the multi antimicrobial extrusion (MATE) (TC 2.A.66.1) family.</text>
</comment>
<keyword evidence="4 6" id="KW-1133">Transmembrane helix</keyword>
<comment type="caution">
    <text evidence="6">Lacks conserved residue(s) required for the propagation of feature annotation.</text>
</comment>
<dbReference type="PANTHER" id="PTHR11206">
    <property type="entry name" value="MULTIDRUG RESISTANCE PROTEIN"/>
    <property type="match status" value="1"/>
</dbReference>
<evidence type="ECO:0000256" key="2">
    <source>
        <dbReference type="ARBA" id="ARBA00010199"/>
    </source>
</evidence>
<evidence type="ECO:0000256" key="6">
    <source>
        <dbReference type="RuleBase" id="RU004914"/>
    </source>
</evidence>
<organism evidence="7 8">
    <name type="scientific">Cajanus cajan</name>
    <name type="common">Pigeon pea</name>
    <name type="synonym">Cajanus indicus</name>
    <dbReference type="NCBI Taxonomy" id="3821"/>
    <lineage>
        <taxon>Eukaryota</taxon>
        <taxon>Viridiplantae</taxon>
        <taxon>Streptophyta</taxon>
        <taxon>Embryophyta</taxon>
        <taxon>Tracheophyta</taxon>
        <taxon>Spermatophyta</taxon>
        <taxon>Magnoliopsida</taxon>
        <taxon>eudicotyledons</taxon>
        <taxon>Gunneridae</taxon>
        <taxon>Pentapetalae</taxon>
        <taxon>rosids</taxon>
        <taxon>fabids</taxon>
        <taxon>Fabales</taxon>
        <taxon>Fabaceae</taxon>
        <taxon>Papilionoideae</taxon>
        <taxon>50 kb inversion clade</taxon>
        <taxon>NPAAA clade</taxon>
        <taxon>indigoferoid/millettioid clade</taxon>
        <taxon>Phaseoleae</taxon>
        <taxon>Cajanus</taxon>
    </lineage>
</organism>
<gene>
    <name evidence="7" type="ORF">KK1_012586</name>
</gene>
<dbReference type="EMBL" id="CM003608">
    <property type="protein sequence ID" value="KYP66298.1"/>
    <property type="molecule type" value="Genomic_DNA"/>
</dbReference>
<evidence type="ECO:0000256" key="4">
    <source>
        <dbReference type="ARBA" id="ARBA00022989"/>
    </source>
</evidence>
<evidence type="ECO:0000313" key="7">
    <source>
        <dbReference type="EMBL" id="KYP66298.1"/>
    </source>
</evidence>
<feature type="transmembrane region" description="Helical" evidence="6">
    <location>
        <begin position="159"/>
        <end position="180"/>
    </location>
</feature>
<dbReference type="NCBIfam" id="TIGR00797">
    <property type="entry name" value="matE"/>
    <property type="match status" value="1"/>
</dbReference>
<comment type="subcellular location">
    <subcellularLocation>
        <location evidence="1">Membrane</location>
        <topology evidence="1">Multi-pass membrane protein</topology>
    </subcellularLocation>
</comment>
<feature type="transmembrane region" description="Helical" evidence="6">
    <location>
        <begin position="192"/>
        <end position="213"/>
    </location>
</feature>
<evidence type="ECO:0000256" key="5">
    <source>
        <dbReference type="ARBA" id="ARBA00023136"/>
    </source>
</evidence>
<sequence length="493" mass="54457">MPSKEVSPLGEAKLPLLESHLLTDEIDQHDQTLRQRVWIESKKLWHIVGPSIFSRIASYSMLVITQAFAGHLGDLELAAISIANNVVVGFDFGLLLGMASALETLCGQAYGAKKYYMLGVYMQRSWIVLFICCILLLPLYLFASPVLKLLGQTDELAELSGAVTIWMLPVHFAFAFQFPLQRFLQCQMKTAPIAWVSLVALLVHVFVCWLFVFKLQFGVVGAAATINFSWWVLTLGLLGYVVWGSGCPHTWTGFSLEAFSGLWEFVKLSAAAGVMLCLENWYYKILILMTGNLNNAEIAVDALSVCMTINSWELMIPFAFFAATGVRVANELGAGNGKGAKFATTVSVVTSVIIGLFFWMLIMILHDKFGYIFSNSKAVLDEVNNLSLLLAFTILLNSVQPVLSGVAVGSGWQSYVAYINLGCYYIIGVPLGFLMGWVFNQGVMGIWAGMIFGGTATQTLVLSLITIRCDWDREAEKAKLHLSKWAEPKQELN</sequence>
<keyword evidence="3 6" id="KW-0812">Transmembrane</keyword>
<dbReference type="Pfam" id="PF01554">
    <property type="entry name" value="MatE"/>
    <property type="match status" value="2"/>
</dbReference>
<dbReference type="InterPro" id="IPR002528">
    <property type="entry name" value="MATE_fam"/>
</dbReference>
<reference evidence="7 8" key="1">
    <citation type="journal article" date="2012" name="Nat. Biotechnol.">
        <title>Draft genome sequence of pigeonpea (Cajanus cajan), an orphan legume crop of resource-poor farmers.</title>
        <authorList>
            <person name="Varshney R.K."/>
            <person name="Chen W."/>
            <person name="Li Y."/>
            <person name="Bharti A.K."/>
            <person name="Saxena R.K."/>
            <person name="Schlueter J.A."/>
            <person name="Donoghue M.T."/>
            <person name="Azam S."/>
            <person name="Fan G."/>
            <person name="Whaley A.M."/>
            <person name="Farmer A.D."/>
            <person name="Sheridan J."/>
            <person name="Iwata A."/>
            <person name="Tuteja R."/>
            <person name="Penmetsa R.V."/>
            <person name="Wu W."/>
            <person name="Upadhyaya H.D."/>
            <person name="Yang S.P."/>
            <person name="Shah T."/>
            <person name="Saxena K.B."/>
            <person name="Michael T."/>
            <person name="McCombie W.R."/>
            <person name="Yang B."/>
            <person name="Zhang G."/>
            <person name="Yang H."/>
            <person name="Wang J."/>
            <person name="Spillane C."/>
            <person name="Cook D.R."/>
            <person name="May G.D."/>
            <person name="Xu X."/>
            <person name="Jackson S.A."/>
        </authorList>
    </citation>
    <scope>NUCLEOTIDE SEQUENCE [LARGE SCALE GENOMIC DNA]</scope>
    <source>
        <strain evidence="8">cv. Asha</strain>
    </source>
</reference>
<protein>
    <recommendedName>
        <fullName evidence="6">Protein DETOXIFICATION</fullName>
    </recommendedName>
    <alternativeName>
        <fullName evidence="6">Multidrug and toxic compound extrusion protein</fullName>
    </alternativeName>
</protein>
<dbReference type="InterPro" id="IPR045069">
    <property type="entry name" value="MATE_euk"/>
</dbReference>
<evidence type="ECO:0000256" key="3">
    <source>
        <dbReference type="ARBA" id="ARBA00022692"/>
    </source>
</evidence>
<dbReference type="OrthoDB" id="2126698at2759"/>
<keyword evidence="8" id="KW-1185">Reference proteome</keyword>
<dbReference type="GO" id="GO:1990961">
    <property type="term" value="P:xenobiotic detoxification by transmembrane export across the plasma membrane"/>
    <property type="evidence" value="ECO:0007669"/>
    <property type="project" value="InterPro"/>
</dbReference>
<feature type="transmembrane region" description="Helical" evidence="6">
    <location>
        <begin position="342"/>
        <end position="366"/>
    </location>
</feature>
<feature type="transmembrane region" description="Helical" evidence="6">
    <location>
        <begin position="126"/>
        <end position="147"/>
    </location>
</feature>
<evidence type="ECO:0000313" key="8">
    <source>
        <dbReference type="Proteomes" id="UP000075243"/>
    </source>
</evidence>
<proteinExistence type="inferred from homology"/>
<feature type="transmembrane region" description="Helical" evidence="6">
    <location>
        <begin position="386"/>
        <end position="408"/>
    </location>
</feature>
<dbReference type="Proteomes" id="UP000075243">
    <property type="component" value="Chromosome 6"/>
</dbReference>
<feature type="transmembrane region" description="Helical" evidence="6">
    <location>
        <begin position="415"/>
        <end position="439"/>
    </location>
</feature>
<dbReference type="Gramene" id="C.cajan_12213.t">
    <property type="protein sequence ID" value="C.cajan_12213.t"/>
    <property type="gene ID" value="C.cajan_12213"/>
</dbReference>
<evidence type="ECO:0000256" key="1">
    <source>
        <dbReference type="ARBA" id="ARBA00004141"/>
    </source>
</evidence>
<dbReference type="GO" id="GO:0042910">
    <property type="term" value="F:xenobiotic transmembrane transporter activity"/>
    <property type="evidence" value="ECO:0007669"/>
    <property type="project" value="InterPro"/>
</dbReference>
<accession>A0A151TGY3</accession>